<dbReference type="Proteomes" id="UP000318478">
    <property type="component" value="Unassembled WGS sequence"/>
</dbReference>
<organism evidence="2 3">
    <name type="scientific">Posidoniimonas polymericola</name>
    <dbReference type="NCBI Taxonomy" id="2528002"/>
    <lineage>
        <taxon>Bacteria</taxon>
        <taxon>Pseudomonadati</taxon>
        <taxon>Planctomycetota</taxon>
        <taxon>Planctomycetia</taxon>
        <taxon>Pirellulales</taxon>
        <taxon>Lacipirellulaceae</taxon>
        <taxon>Posidoniimonas</taxon>
    </lineage>
</organism>
<evidence type="ECO:0000256" key="1">
    <source>
        <dbReference type="SAM" id="MobiDB-lite"/>
    </source>
</evidence>
<dbReference type="RefSeq" id="WP_146586378.1">
    <property type="nucleotide sequence ID" value="NZ_SJPO01000004.1"/>
</dbReference>
<dbReference type="AlphaFoldDB" id="A0A5C5YQX0"/>
<accession>A0A5C5YQX0</accession>
<gene>
    <name evidence="2" type="ORF">Pla123a_19910</name>
</gene>
<evidence type="ECO:0000313" key="3">
    <source>
        <dbReference type="Proteomes" id="UP000318478"/>
    </source>
</evidence>
<reference evidence="2 3" key="1">
    <citation type="submission" date="2019-02" db="EMBL/GenBank/DDBJ databases">
        <title>Deep-cultivation of Planctomycetes and their phenomic and genomic characterization uncovers novel biology.</title>
        <authorList>
            <person name="Wiegand S."/>
            <person name="Jogler M."/>
            <person name="Boedeker C."/>
            <person name="Pinto D."/>
            <person name="Vollmers J."/>
            <person name="Rivas-Marin E."/>
            <person name="Kohn T."/>
            <person name="Peeters S.H."/>
            <person name="Heuer A."/>
            <person name="Rast P."/>
            <person name="Oberbeckmann S."/>
            <person name="Bunk B."/>
            <person name="Jeske O."/>
            <person name="Meyerdierks A."/>
            <person name="Storesund J.E."/>
            <person name="Kallscheuer N."/>
            <person name="Luecker S."/>
            <person name="Lage O.M."/>
            <person name="Pohl T."/>
            <person name="Merkel B.J."/>
            <person name="Hornburger P."/>
            <person name="Mueller R.-W."/>
            <person name="Bruemmer F."/>
            <person name="Labrenz M."/>
            <person name="Spormann A.M."/>
            <person name="Op Den Camp H."/>
            <person name="Overmann J."/>
            <person name="Amann R."/>
            <person name="Jetten M.S.M."/>
            <person name="Mascher T."/>
            <person name="Medema M.H."/>
            <person name="Devos D.P."/>
            <person name="Kaster A.-K."/>
            <person name="Ovreas L."/>
            <person name="Rohde M."/>
            <person name="Galperin M.Y."/>
            <person name="Jogler C."/>
        </authorList>
    </citation>
    <scope>NUCLEOTIDE SEQUENCE [LARGE SCALE GENOMIC DNA]</scope>
    <source>
        <strain evidence="2 3">Pla123a</strain>
    </source>
</reference>
<protein>
    <submittedName>
        <fullName evidence="2">Uncharacterized protein</fullName>
    </submittedName>
</protein>
<proteinExistence type="predicted"/>
<keyword evidence="3" id="KW-1185">Reference proteome</keyword>
<dbReference type="EMBL" id="SJPO01000004">
    <property type="protein sequence ID" value="TWT77331.1"/>
    <property type="molecule type" value="Genomic_DNA"/>
</dbReference>
<comment type="caution">
    <text evidence="2">The sequence shown here is derived from an EMBL/GenBank/DDBJ whole genome shotgun (WGS) entry which is preliminary data.</text>
</comment>
<name>A0A5C5YQX0_9BACT</name>
<evidence type="ECO:0000313" key="2">
    <source>
        <dbReference type="EMBL" id="TWT77331.1"/>
    </source>
</evidence>
<sequence>MGGLHFEPLKVDINAEPRTALGIPYSVERAMLMDGVTPDASFRELRLAPEPATLRASPLPLLRLSPPLELRIRPSQQPLELRMPSTSPFPVIEE</sequence>
<feature type="region of interest" description="Disordered" evidence="1">
    <location>
        <begin position="75"/>
        <end position="94"/>
    </location>
</feature>